<gene>
    <name evidence="2" type="ORF">JZO70_21800</name>
</gene>
<sequence>MSIAKKRIILVTFVVLFAGPILFMSWGMLSPVYGNLILGSVLGMMAALILFKKYYFLSTMVSRDRNELSAVEIKCGKFAGYVCVAISLIFFILALFS</sequence>
<dbReference type="Proteomes" id="UP000664601">
    <property type="component" value="Unassembled WGS sequence"/>
</dbReference>
<feature type="transmembrane region" description="Helical" evidence="1">
    <location>
        <begin position="78"/>
        <end position="96"/>
    </location>
</feature>
<evidence type="ECO:0000313" key="3">
    <source>
        <dbReference type="Proteomes" id="UP000664601"/>
    </source>
</evidence>
<proteinExistence type="predicted"/>
<keyword evidence="1" id="KW-1133">Transmembrane helix</keyword>
<comment type="caution">
    <text evidence="2">The sequence shown here is derived from an EMBL/GenBank/DDBJ whole genome shotgun (WGS) entry which is preliminary data.</text>
</comment>
<dbReference type="EMBL" id="JAFREM010000048">
    <property type="protein sequence ID" value="MBO1308821.1"/>
    <property type="molecule type" value="Genomic_DNA"/>
</dbReference>
<dbReference type="RefSeq" id="WP_207675811.1">
    <property type="nucleotide sequence ID" value="NZ_JAFREM010000048.1"/>
</dbReference>
<organism evidence="2 3">
    <name type="scientific">Candidatus Enterococcus moelleringii</name>
    <dbReference type="NCBI Taxonomy" id="2815325"/>
    <lineage>
        <taxon>Bacteria</taxon>
        <taxon>Bacillati</taxon>
        <taxon>Bacillota</taxon>
        <taxon>Bacilli</taxon>
        <taxon>Lactobacillales</taxon>
        <taxon>Enterococcaceae</taxon>
        <taxon>Enterococcus</taxon>
    </lineage>
</organism>
<feature type="transmembrane region" description="Helical" evidence="1">
    <location>
        <begin position="7"/>
        <end position="26"/>
    </location>
</feature>
<keyword evidence="1" id="KW-0472">Membrane</keyword>
<reference evidence="2 3" key="1">
    <citation type="submission" date="2021-03" db="EMBL/GenBank/DDBJ databases">
        <title>Enterococcal diversity collection.</title>
        <authorList>
            <person name="Gilmore M.S."/>
            <person name="Schwartzman J."/>
            <person name="Van Tyne D."/>
            <person name="Martin M."/>
            <person name="Earl A.M."/>
            <person name="Manson A.L."/>
            <person name="Straub T."/>
            <person name="Salamzade R."/>
            <person name="Saavedra J."/>
            <person name="Lebreton F."/>
            <person name="Prichula J."/>
            <person name="Schaufler K."/>
            <person name="Gaca A."/>
            <person name="Sgardioli B."/>
            <person name="Wagenaar J."/>
            <person name="Strong T."/>
        </authorList>
    </citation>
    <scope>NUCLEOTIDE SEQUENCE [LARGE SCALE GENOMIC DNA]</scope>
    <source>
        <strain evidence="2 3">669A</strain>
    </source>
</reference>
<keyword evidence="1" id="KW-0812">Transmembrane</keyword>
<evidence type="ECO:0000313" key="2">
    <source>
        <dbReference type="EMBL" id="MBO1308821.1"/>
    </source>
</evidence>
<evidence type="ECO:0000256" key="1">
    <source>
        <dbReference type="SAM" id="Phobius"/>
    </source>
</evidence>
<feature type="transmembrane region" description="Helical" evidence="1">
    <location>
        <begin position="32"/>
        <end position="57"/>
    </location>
</feature>
<keyword evidence="3" id="KW-1185">Reference proteome</keyword>
<name>A0ABS3LJD1_9ENTE</name>
<protein>
    <submittedName>
        <fullName evidence="2">Uncharacterized protein</fullName>
    </submittedName>
</protein>
<accession>A0ABS3LJD1</accession>